<organism evidence="2 3">
    <name type="scientific">Sphingomonas lycopersici</name>
    <dbReference type="NCBI Taxonomy" id="2951807"/>
    <lineage>
        <taxon>Bacteria</taxon>
        <taxon>Pseudomonadati</taxon>
        <taxon>Pseudomonadota</taxon>
        <taxon>Alphaproteobacteria</taxon>
        <taxon>Sphingomonadales</taxon>
        <taxon>Sphingomonadaceae</taxon>
        <taxon>Sphingomonas</taxon>
    </lineage>
</organism>
<feature type="transmembrane region" description="Helical" evidence="1">
    <location>
        <begin position="12"/>
        <end position="31"/>
    </location>
</feature>
<keyword evidence="1" id="KW-0472">Membrane</keyword>
<keyword evidence="1" id="KW-0812">Transmembrane</keyword>
<keyword evidence="3" id="KW-1185">Reference proteome</keyword>
<dbReference type="Proteomes" id="UP001165565">
    <property type="component" value="Unassembled WGS sequence"/>
</dbReference>
<proteinExistence type="predicted"/>
<feature type="transmembrane region" description="Helical" evidence="1">
    <location>
        <begin position="37"/>
        <end position="58"/>
    </location>
</feature>
<keyword evidence="1" id="KW-1133">Transmembrane helix</keyword>
<dbReference type="RefSeq" id="WP_265267254.1">
    <property type="nucleotide sequence ID" value="NZ_JANFAV010000001.1"/>
</dbReference>
<accession>A0AA41Z5Y1</accession>
<evidence type="ECO:0000256" key="1">
    <source>
        <dbReference type="SAM" id="Phobius"/>
    </source>
</evidence>
<reference evidence="2" key="1">
    <citation type="submission" date="2022-06" db="EMBL/GenBank/DDBJ databases">
        <title>Sphingomonas sp. nov. isolated from rhizosphere soil of tomato.</title>
        <authorList>
            <person name="Dong H."/>
            <person name="Gao R."/>
        </authorList>
    </citation>
    <scope>NUCLEOTIDE SEQUENCE</scope>
    <source>
        <strain evidence="2">MMSM24</strain>
    </source>
</reference>
<gene>
    <name evidence="2" type="ORF">NEE01_00260</name>
</gene>
<comment type="caution">
    <text evidence="2">The sequence shown here is derived from an EMBL/GenBank/DDBJ whole genome shotgun (WGS) entry which is preliminary data.</text>
</comment>
<protein>
    <submittedName>
        <fullName evidence="2">Uncharacterized protein</fullName>
    </submittedName>
</protein>
<evidence type="ECO:0000313" key="3">
    <source>
        <dbReference type="Proteomes" id="UP001165565"/>
    </source>
</evidence>
<name>A0AA41Z5Y1_9SPHN</name>
<sequence>MTLHHWIRQTHRWLGIFLTLTVLANFAAMPFGPTPPAITYAPLAPLALLLASGLYMFFRPYLRKAERS</sequence>
<dbReference type="EMBL" id="JANFAV010000001">
    <property type="protein sequence ID" value="MCW6533206.1"/>
    <property type="molecule type" value="Genomic_DNA"/>
</dbReference>
<dbReference type="AlphaFoldDB" id="A0AA41Z5Y1"/>
<evidence type="ECO:0000313" key="2">
    <source>
        <dbReference type="EMBL" id="MCW6533206.1"/>
    </source>
</evidence>